<dbReference type="SUPFAM" id="SSF144000">
    <property type="entry name" value="Oxysterol-binding protein-like"/>
    <property type="match status" value="1"/>
</dbReference>
<evidence type="ECO:0000256" key="1">
    <source>
        <dbReference type="SAM" id="MobiDB-lite"/>
    </source>
</evidence>
<evidence type="ECO:0000313" key="3">
    <source>
        <dbReference type="WBParaSite" id="GPLIN_001433400"/>
    </source>
</evidence>
<feature type="region of interest" description="Disordered" evidence="1">
    <location>
        <begin position="65"/>
        <end position="87"/>
    </location>
</feature>
<dbReference type="WBParaSite" id="GPLIN_001433400">
    <property type="protein sequence ID" value="GPLIN_001433400"/>
    <property type="gene ID" value="GPLIN_001433400"/>
</dbReference>
<accession>A0A183CN77</accession>
<organism evidence="2 3">
    <name type="scientific">Globodera pallida</name>
    <name type="common">Potato cyst nematode worm</name>
    <name type="synonym">Heterodera pallida</name>
    <dbReference type="NCBI Taxonomy" id="36090"/>
    <lineage>
        <taxon>Eukaryota</taxon>
        <taxon>Metazoa</taxon>
        <taxon>Ecdysozoa</taxon>
        <taxon>Nematoda</taxon>
        <taxon>Chromadorea</taxon>
        <taxon>Rhabditida</taxon>
        <taxon>Tylenchina</taxon>
        <taxon>Tylenchomorpha</taxon>
        <taxon>Tylenchoidea</taxon>
        <taxon>Heteroderidae</taxon>
        <taxon>Heteroderinae</taxon>
        <taxon>Globodera</taxon>
    </lineage>
</organism>
<feature type="compositionally biased region" description="Acidic residues" evidence="1">
    <location>
        <begin position="1"/>
        <end position="11"/>
    </location>
</feature>
<name>A0A183CN77_GLOPA</name>
<dbReference type="Proteomes" id="UP000050741">
    <property type="component" value="Unassembled WGS sequence"/>
</dbReference>
<reference evidence="3" key="2">
    <citation type="submission" date="2016-06" db="UniProtKB">
        <authorList>
            <consortium name="WormBaseParasite"/>
        </authorList>
    </citation>
    <scope>IDENTIFICATION</scope>
</reference>
<evidence type="ECO:0000313" key="2">
    <source>
        <dbReference type="Proteomes" id="UP000050741"/>
    </source>
</evidence>
<reference evidence="2" key="1">
    <citation type="submission" date="2014-05" db="EMBL/GenBank/DDBJ databases">
        <title>The genome and life-stage specific transcriptomes of Globodera pallida elucidate key aspects of plant parasitism by a cyst nematode.</title>
        <authorList>
            <person name="Cotton J.A."/>
            <person name="Lilley C.J."/>
            <person name="Jones L.M."/>
            <person name="Kikuchi T."/>
            <person name="Reid A.J."/>
            <person name="Thorpe P."/>
            <person name="Tsai I.J."/>
            <person name="Beasley H."/>
            <person name="Blok V."/>
            <person name="Cock P.J.A."/>
            <person name="Van den Akker S.E."/>
            <person name="Holroyd N."/>
            <person name="Hunt M."/>
            <person name="Mantelin S."/>
            <person name="Naghra H."/>
            <person name="Pain A."/>
            <person name="Palomares-Rius J.E."/>
            <person name="Zarowiecki M."/>
            <person name="Berriman M."/>
            <person name="Jones J.T."/>
            <person name="Urwin P.E."/>
        </authorList>
    </citation>
    <scope>NUCLEOTIDE SEQUENCE [LARGE SCALE GENOMIC DNA]</scope>
    <source>
        <strain evidence="2">Lindley</strain>
    </source>
</reference>
<sequence length="287" mass="32425">MEPILEEEEVDAATKRSSTSEQKKKAAAATAKEVRKGSTGSDTEMMVEGVDADVFDSLLRMDTTTKEEQQEEEYGSSDSQSDEGTMALSRRTKKRLTTACNTAHARHKKNFIDFFQLLHLNDKHHHQTGGGGLNNVDDDVETPMTKTPAAVPDKFIRFLSLCWTNLHVKTITKQYTMLVIPPSLSHLPWECLPIYQRAPLVYLIPCFHLFEHLMERIKNINWCMNLADVTLPMTILEPRSLLEMYAGGEKIKRPSSGTFNFLLACVRPKPSVPKECVPVMQQQGRES</sequence>
<keyword evidence="2" id="KW-1185">Reference proteome</keyword>
<dbReference type="InterPro" id="IPR037239">
    <property type="entry name" value="OSBP_sf"/>
</dbReference>
<protein>
    <submittedName>
        <fullName evidence="3">DDE-1 domain-containing protein</fullName>
    </submittedName>
</protein>
<proteinExistence type="predicted"/>
<feature type="region of interest" description="Disordered" evidence="1">
    <location>
        <begin position="1"/>
        <end position="50"/>
    </location>
</feature>
<dbReference type="AlphaFoldDB" id="A0A183CN77"/>